<proteinExistence type="predicted"/>
<dbReference type="EMBL" id="QTTN01000003">
    <property type="protein sequence ID" value="REE92912.1"/>
    <property type="molecule type" value="Genomic_DNA"/>
</dbReference>
<dbReference type="Proteomes" id="UP000256304">
    <property type="component" value="Unassembled WGS sequence"/>
</dbReference>
<organism evidence="1 2">
    <name type="scientific">Paenibacillus taihuensis</name>
    <dbReference type="NCBI Taxonomy" id="1156355"/>
    <lineage>
        <taxon>Bacteria</taxon>
        <taxon>Bacillati</taxon>
        <taxon>Bacillota</taxon>
        <taxon>Bacilli</taxon>
        <taxon>Bacillales</taxon>
        <taxon>Paenibacillaceae</taxon>
        <taxon>Paenibacillus</taxon>
    </lineage>
</organism>
<reference evidence="1 2" key="1">
    <citation type="submission" date="2018-08" db="EMBL/GenBank/DDBJ databases">
        <title>Genomic Encyclopedia of Type Strains, Phase III (KMG-III): the genomes of soil and plant-associated and newly described type strains.</title>
        <authorList>
            <person name="Whitman W."/>
        </authorList>
    </citation>
    <scope>NUCLEOTIDE SEQUENCE [LARGE SCALE GENOMIC DNA]</scope>
    <source>
        <strain evidence="1 2">CGMCC 1.10966</strain>
    </source>
</reference>
<name>A0A3D9SDH5_9BACL</name>
<evidence type="ECO:0000313" key="2">
    <source>
        <dbReference type="Proteomes" id="UP000256304"/>
    </source>
</evidence>
<comment type="caution">
    <text evidence="1">The sequence shown here is derived from an EMBL/GenBank/DDBJ whole genome shotgun (WGS) entry which is preliminary data.</text>
</comment>
<keyword evidence="2" id="KW-1185">Reference proteome</keyword>
<sequence length="45" mass="5233">MERLKDILRIIIPCSSVEVWGETEGWKFPREGEFSFFAATDPMVN</sequence>
<evidence type="ECO:0000313" key="1">
    <source>
        <dbReference type="EMBL" id="REE92912.1"/>
    </source>
</evidence>
<accession>A0A3D9SDH5</accession>
<dbReference type="AlphaFoldDB" id="A0A3D9SDH5"/>
<gene>
    <name evidence="1" type="ORF">A8990_103219</name>
</gene>
<protein>
    <submittedName>
        <fullName evidence="1">Uncharacterized protein</fullName>
    </submittedName>
</protein>